<organism evidence="1 2">
    <name type="scientific">Hypoxylon rubiginosum</name>
    <dbReference type="NCBI Taxonomy" id="110542"/>
    <lineage>
        <taxon>Eukaryota</taxon>
        <taxon>Fungi</taxon>
        <taxon>Dikarya</taxon>
        <taxon>Ascomycota</taxon>
        <taxon>Pezizomycotina</taxon>
        <taxon>Sordariomycetes</taxon>
        <taxon>Xylariomycetidae</taxon>
        <taxon>Xylariales</taxon>
        <taxon>Hypoxylaceae</taxon>
        <taxon>Hypoxylon</taxon>
    </lineage>
</organism>
<evidence type="ECO:0000313" key="2">
    <source>
        <dbReference type="Proteomes" id="UP001497700"/>
    </source>
</evidence>
<dbReference type="Proteomes" id="UP001497700">
    <property type="component" value="Unassembled WGS sequence"/>
</dbReference>
<reference evidence="1 2" key="1">
    <citation type="journal article" date="2022" name="New Phytol.">
        <title>Ecological generalism drives hyperdiversity of secondary metabolite gene clusters in xylarialean endophytes.</title>
        <authorList>
            <person name="Franco M.E.E."/>
            <person name="Wisecaver J.H."/>
            <person name="Arnold A.E."/>
            <person name="Ju Y.M."/>
            <person name="Slot J.C."/>
            <person name="Ahrendt S."/>
            <person name="Moore L.P."/>
            <person name="Eastman K.E."/>
            <person name="Scott K."/>
            <person name="Konkel Z."/>
            <person name="Mondo S.J."/>
            <person name="Kuo A."/>
            <person name="Hayes R.D."/>
            <person name="Haridas S."/>
            <person name="Andreopoulos B."/>
            <person name="Riley R."/>
            <person name="LaButti K."/>
            <person name="Pangilinan J."/>
            <person name="Lipzen A."/>
            <person name="Amirebrahimi M."/>
            <person name="Yan J."/>
            <person name="Adam C."/>
            <person name="Keymanesh K."/>
            <person name="Ng V."/>
            <person name="Louie K."/>
            <person name="Northen T."/>
            <person name="Drula E."/>
            <person name="Henrissat B."/>
            <person name="Hsieh H.M."/>
            <person name="Youens-Clark K."/>
            <person name="Lutzoni F."/>
            <person name="Miadlikowska J."/>
            <person name="Eastwood D.C."/>
            <person name="Hamelin R.C."/>
            <person name="Grigoriev I.V."/>
            <person name="U'Ren J.M."/>
        </authorList>
    </citation>
    <scope>NUCLEOTIDE SEQUENCE [LARGE SCALE GENOMIC DNA]</scope>
    <source>
        <strain evidence="1 2">CBS 119005</strain>
    </source>
</reference>
<proteinExistence type="predicted"/>
<comment type="caution">
    <text evidence="1">The sequence shown here is derived from an EMBL/GenBank/DDBJ whole genome shotgun (WGS) entry which is preliminary data.</text>
</comment>
<gene>
    <name evidence="1" type="ORF">F4820DRAFT_133365</name>
</gene>
<accession>A0ACB9YL07</accession>
<keyword evidence="2" id="KW-1185">Reference proteome</keyword>
<name>A0ACB9YL07_9PEZI</name>
<protein>
    <submittedName>
        <fullName evidence="1">Uncharacterized protein</fullName>
    </submittedName>
</protein>
<evidence type="ECO:0000313" key="1">
    <source>
        <dbReference type="EMBL" id="KAI4859872.1"/>
    </source>
</evidence>
<sequence>MIHPRLICTLLCDVRSRPLRKENRDLPRRDSSSPPSLPYPIFLLFFFLKTLLSYSHFRMVIVCLQLAIEFYRATCRSPPQLWRHFTPIYPLLKMDTLRVQNYPSSPRYIHGPCRESQANKQEGIFTGQEARLGLFLPSTPAFPKPKPSLKEALNPPGFFLLRGSAEFGN</sequence>
<dbReference type="EMBL" id="MU393609">
    <property type="protein sequence ID" value="KAI4859872.1"/>
    <property type="molecule type" value="Genomic_DNA"/>
</dbReference>